<evidence type="ECO:0000256" key="1">
    <source>
        <dbReference type="SAM" id="MobiDB-lite"/>
    </source>
</evidence>
<dbReference type="EMBL" id="JBEAFC010000004">
    <property type="protein sequence ID" value="KAL1559517.1"/>
    <property type="molecule type" value="Genomic_DNA"/>
</dbReference>
<gene>
    <name evidence="3" type="ORF">AAHA92_09852</name>
</gene>
<dbReference type="Proteomes" id="UP001567538">
    <property type="component" value="Unassembled WGS sequence"/>
</dbReference>
<evidence type="ECO:0000259" key="2">
    <source>
        <dbReference type="Pfam" id="PF26130"/>
    </source>
</evidence>
<proteinExistence type="predicted"/>
<dbReference type="AlphaFoldDB" id="A0ABD1HTL0"/>
<protein>
    <recommendedName>
        <fullName evidence="2">PB1-like domain-containing protein</fullName>
    </recommendedName>
</protein>
<accession>A0ABD1HTL0</accession>
<keyword evidence="4" id="KW-1185">Reference proteome</keyword>
<feature type="domain" description="PB1-like" evidence="2">
    <location>
        <begin position="58"/>
        <end position="119"/>
    </location>
</feature>
<feature type="region of interest" description="Disordered" evidence="1">
    <location>
        <begin position="454"/>
        <end position="488"/>
    </location>
</feature>
<evidence type="ECO:0000313" key="3">
    <source>
        <dbReference type="EMBL" id="KAL1559517.1"/>
    </source>
</evidence>
<comment type="caution">
    <text evidence="3">The sequence shown here is derived from an EMBL/GenBank/DDBJ whole genome shotgun (WGS) entry which is preliminary data.</text>
</comment>
<organism evidence="3 4">
    <name type="scientific">Salvia divinorum</name>
    <name type="common">Maria pastora</name>
    <name type="synonym">Diviner's sage</name>
    <dbReference type="NCBI Taxonomy" id="28513"/>
    <lineage>
        <taxon>Eukaryota</taxon>
        <taxon>Viridiplantae</taxon>
        <taxon>Streptophyta</taxon>
        <taxon>Embryophyta</taxon>
        <taxon>Tracheophyta</taxon>
        <taxon>Spermatophyta</taxon>
        <taxon>Magnoliopsida</taxon>
        <taxon>eudicotyledons</taxon>
        <taxon>Gunneridae</taxon>
        <taxon>Pentapetalae</taxon>
        <taxon>asterids</taxon>
        <taxon>lamiids</taxon>
        <taxon>Lamiales</taxon>
        <taxon>Lamiaceae</taxon>
        <taxon>Nepetoideae</taxon>
        <taxon>Mentheae</taxon>
        <taxon>Salviinae</taxon>
        <taxon>Salvia</taxon>
        <taxon>Salvia subgen. Calosphace</taxon>
    </lineage>
</organism>
<name>A0ABD1HTL0_SALDI</name>
<dbReference type="Pfam" id="PF26130">
    <property type="entry name" value="PB1-like"/>
    <property type="match status" value="1"/>
</dbReference>
<sequence>MGEKRSRPMKKNNDGGGGQPSSSRLPETIILDDETWAVRPPNITKFDPYDEYAGKDGLFTIAMHHGGIFHNNLYVQGRVGYIDDCMMNAFNLFELSSIMVALRYSQQFICEWYYCDPVNNMLCVGNQIGHPIHPLIDEAHMERFLSLVGGQHKLVHVYCLEVTHVEAMVRHQEDQDESLKEFFTIKNSAVVIEEIEEAEAPRTKPIPQPKRKAKPLLLGWYERDVEFEEFLQTSLEENRKKRNKLDEDGRSADAAENLIGRFNIADGGVTTVVEEVVANAAVVGEGVVHEVVAEKDICEVVVEDVDGGGTTVDEEIIANATIVGEEVVRGVFAEKHIDEVVVGEVVSEVVGETIVEEFTTEELLDELHTEQLRKERGKEVEVENDAYIPSFEDFNGQVNCPLHDQGGGDEDEDGEGFQNFISLVNMCRDEQLFTSYFDSLCEGNDPLVTEAVGGVPTRGESSGSALENERELNTGSTRKPTKKPFRKFSTVRVHVRPTKGLGTCNSTKVPSK</sequence>
<reference evidence="3 4" key="1">
    <citation type="submission" date="2024-06" db="EMBL/GenBank/DDBJ databases">
        <title>A chromosome level genome sequence of Diviner's sage (Salvia divinorum).</title>
        <authorList>
            <person name="Ford S.A."/>
            <person name="Ro D.-K."/>
            <person name="Ness R.W."/>
            <person name="Phillips M.A."/>
        </authorList>
    </citation>
    <scope>NUCLEOTIDE SEQUENCE [LARGE SCALE GENOMIC DNA]</scope>
    <source>
        <strain evidence="3">SAF-2024a</strain>
        <tissue evidence="3">Leaf</tissue>
    </source>
</reference>
<evidence type="ECO:0000313" key="4">
    <source>
        <dbReference type="Proteomes" id="UP001567538"/>
    </source>
</evidence>
<dbReference type="InterPro" id="IPR058594">
    <property type="entry name" value="PB1-like_dom_pln"/>
</dbReference>
<feature type="region of interest" description="Disordered" evidence="1">
    <location>
        <begin position="1"/>
        <end position="25"/>
    </location>
</feature>